<dbReference type="InterPro" id="IPR018114">
    <property type="entry name" value="TRYPSIN_HIS"/>
</dbReference>
<dbReference type="GO" id="GO:0004252">
    <property type="term" value="F:serine-type endopeptidase activity"/>
    <property type="evidence" value="ECO:0007669"/>
    <property type="project" value="InterPro"/>
</dbReference>
<evidence type="ECO:0000313" key="7">
    <source>
        <dbReference type="EMBL" id="KAK8406755.1"/>
    </source>
</evidence>
<gene>
    <name evidence="7" type="ORF">O3P69_007358</name>
</gene>
<keyword evidence="3" id="KW-0325">Glycoprotein</keyword>
<proteinExistence type="inferred from homology"/>
<sequence length="367" mass="40204">MVGVWVCASCCGPVVFLPSFIPSDTAQRSSAAMARVSWVGRARCLLVVVVVVMMRTKPAFSQDFPTVAKSIANPDFPCGEPYGPNGEPPAGRRVARQIIFPDEEIYHHYWAQLMHRGEPGVRGGEAPLKPVDETDTFCGASVISDRFLITAAHCIYEAPNPVNSVRLGDINLRTDRESNSKPVDHEITLIITHPGYDPEKSMRHNDLALLMTKEKIQFNDIVFPYCISDQAPAPGTLVTIAGFGLFNATTKPDHLLEANFTVLDTAECEKIYQEHDQEAFLRVRYPNLLQGTDIICATDDTSDACQGDSGGPMFMVKDGKRYLEGVVSGGASCRANFKSVLPGLYISLARHVHFISDYVLGPPVDVS</sequence>
<dbReference type="AlphaFoldDB" id="A0AAW0V709"/>
<organism evidence="7 8">
    <name type="scientific">Scylla paramamosain</name>
    <name type="common">Mud crab</name>
    <dbReference type="NCBI Taxonomy" id="85552"/>
    <lineage>
        <taxon>Eukaryota</taxon>
        <taxon>Metazoa</taxon>
        <taxon>Ecdysozoa</taxon>
        <taxon>Arthropoda</taxon>
        <taxon>Crustacea</taxon>
        <taxon>Multicrustacea</taxon>
        <taxon>Malacostraca</taxon>
        <taxon>Eumalacostraca</taxon>
        <taxon>Eucarida</taxon>
        <taxon>Decapoda</taxon>
        <taxon>Pleocyemata</taxon>
        <taxon>Brachyura</taxon>
        <taxon>Eubrachyura</taxon>
        <taxon>Portunoidea</taxon>
        <taxon>Portunidae</taxon>
        <taxon>Portuninae</taxon>
        <taxon>Scylla</taxon>
    </lineage>
</organism>
<dbReference type="EMBL" id="JARAKH010000002">
    <property type="protein sequence ID" value="KAK8406755.1"/>
    <property type="molecule type" value="Genomic_DNA"/>
</dbReference>
<dbReference type="SMART" id="SM00020">
    <property type="entry name" value="Tryp_SPc"/>
    <property type="match status" value="1"/>
</dbReference>
<dbReference type="PROSITE" id="PS50240">
    <property type="entry name" value="TRYPSIN_DOM"/>
    <property type="match status" value="1"/>
</dbReference>
<evidence type="ECO:0000256" key="3">
    <source>
        <dbReference type="ARBA" id="ARBA00023180"/>
    </source>
</evidence>
<evidence type="ECO:0000259" key="6">
    <source>
        <dbReference type="PROSITE" id="PS50240"/>
    </source>
</evidence>
<dbReference type="Gene3D" id="2.40.10.10">
    <property type="entry name" value="Trypsin-like serine proteases"/>
    <property type="match status" value="1"/>
</dbReference>
<dbReference type="InterPro" id="IPR001314">
    <property type="entry name" value="Peptidase_S1A"/>
</dbReference>
<name>A0AAW0V709_SCYPA</name>
<dbReference type="InterPro" id="IPR043504">
    <property type="entry name" value="Peptidase_S1_PA_chymotrypsin"/>
</dbReference>
<reference evidence="7 8" key="1">
    <citation type="submission" date="2023-03" db="EMBL/GenBank/DDBJ databases">
        <title>High-quality genome of Scylla paramamosain provides insights in environmental adaptation.</title>
        <authorList>
            <person name="Zhang L."/>
        </authorList>
    </citation>
    <scope>NUCLEOTIDE SEQUENCE [LARGE SCALE GENOMIC DNA]</scope>
    <source>
        <strain evidence="7">LZ_2023a</strain>
        <tissue evidence="7">Muscle</tissue>
    </source>
</reference>
<keyword evidence="1" id="KW-0732">Signal</keyword>
<evidence type="ECO:0000256" key="1">
    <source>
        <dbReference type="ARBA" id="ARBA00022729"/>
    </source>
</evidence>
<dbReference type="Proteomes" id="UP001487740">
    <property type="component" value="Unassembled WGS sequence"/>
</dbReference>
<dbReference type="GO" id="GO:0006508">
    <property type="term" value="P:proteolysis"/>
    <property type="evidence" value="ECO:0007669"/>
    <property type="project" value="UniProtKB-KW"/>
</dbReference>
<keyword evidence="5" id="KW-0720">Serine protease</keyword>
<evidence type="ECO:0000256" key="2">
    <source>
        <dbReference type="ARBA" id="ARBA00023157"/>
    </source>
</evidence>
<comment type="caution">
    <text evidence="7">The sequence shown here is derived from an EMBL/GenBank/DDBJ whole genome shotgun (WGS) entry which is preliminary data.</text>
</comment>
<dbReference type="InterPro" id="IPR051487">
    <property type="entry name" value="Ser/Thr_Proteases_Immune/Dev"/>
</dbReference>
<keyword evidence="8" id="KW-1185">Reference proteome</keyword>
<dbReference type="InterPro" id="IPR001254">
    <property type="entry name" value="Trypsin_dom"/>
</dbReference>
<keyword evidence="5" id="KW-0378">Hydrolase</keyword>
<dbReference type="PROSITE" id="PS00135">
    <property type="entry name" value="TRYPSIN_SER"/>
    <property type="match status" value="1"/>
</dbReference>
<feature type="domain" description="Peptidase S1" evidence="6">
    <location>
        <begin position="121"/>
        <end position="360"/>
    </location>
</feature>
<accession>A0AAW0V709</accession>
<dbReference type="FunFam" id="2.40.10.10:FF:000028">
    <property type="entry name" value="Serine protease easter"/>
    <property type="match status" value="1"/>
</dbReference>
<dbReference type="InterPro" id="IPR033116">
    <property type="entry name" value="TRYPSIN_SER"/>
</dbReference>
<dbReference type="Pfam" id="PF00089">
    <property type="entry name" value="Trypsin"/>
    <property type="match status" value="1"/>
</dbReference>
<dbReference type="SUPFAM" id="SSF50494">
    <property type="entry name" value="Trypsin-like serine proteases"/>
    <property type="match status" value="1"/>
</dbReference>
<protein>
    <recommendedName>
        <fullName evidence="6">Peptidase S1 domain-containing protein</fullName>
    </recommendedName>
</protein>
<dbReference type="CDD" id="cd00190">
    <property type="entry name" value="Tryp_SPc"/>
    <property type="match status" value="1"/>
</dbReference>
<dbReference type="PROSITE" id="PS00134">
    <property type="entry name" value="TRYPSIN_HIS"/>
    <property type="match status" value="1"/>
</dbReference>
<evidence type="ECO:0000256" key="5">
    <source>
        <dbReference type="RuleBase" id="RU363034"/>
    </source>
</evidence>
<comment type="similarity">
    <text evidence="4">Belongs to the peptidase S1 family. CLIP subfamily.</text>
</comment>
<dbReference type="InterPro" id="IPR009003">
    <property type="entry name" value="Peptidase_S1_PA"/>
</dbReference>
<keyword evidence="2" id="KW-1015">Disulfide bond</keyword>
<keyword evidence="5" id="KW-0645">Protease</keyword>
<dbReference type="PANTHER" id="PTHR24256">
    <property type="entry name" value="TRYPTASE-RELATED"/>
    <property type="match status" value="1"/>
</dbReference>
<evidence type="ECO:0000256" key="4">
    <source>
        <dbReference type="ARBA" id="ARBA00024195"/>
    </source>
</evidence>
<evidence type="ECO:0000313" key="8">
    <source>
        <dbReference type="Proteomes" id="UP001487740"/>
    </source>
</evidence>
<dbReference type="PRINTS" id="PR00722">
    <property type="entry name" value="CHYMOTRYPSIN"/>
</dbReference>